<evidence type="ECO:0000256" key="1">
    <source>
        <dbReference type="ARBA" id="ARBA00006271"/>
    </source>
</evidence>
<evidence type="ECO:0000259" key="6">
    <source>
        <dbReference type="PROSITE" id="PS00486"/>
    </source>
</evidence>
<dbReference type="Gene3D" id="3.40.50.300">
    <property type="entry name" value="P-loop containing nucleotide triphosphate hydrolases"/>
    <property type="match status" value="1"/>
</dbReference>
<dbReference type="InParanoid" id="A0A4Q1BQW4"/>
<keyword evidence="8" id="KW-1185">Reference proteome</keyword>
<dbReference type="GO" id="GO:0005634">
    <property type="term" value="C:nucleus"/>
    <property type="evidence" value="ECO:0007669"/>
    <property type="project" value="TreeGrafter"/>
</dbReference>
<dbReference type="GO" id="GO:0006298">
    <property type="term" value="P:mismatch repair"/>
    <property type="evidence" value="ECO:0007669"/>
    <property type="project" value="InterPro"/>
</dbReference>
<keyword evidence="4" id="KW-0238">DNA-binding</keyword>
<dbReference type="Proteomes" id="UP000289152">
    <property type="component" value="Unassembled WGS sequence"/>
</dbReference>
<dbReference type="PANTHER" id="PTHR11361:SF21">
    <property type="entry name" value="MUTS PROTEIN HOMOLOG 4"/>
    <property type="match status" value="1"/>
</dbReference>
<sequence>MTLIAIEPGATQGQPSGDRKAHRQITPIAIIPVWYPTTFTGALRLHVAFPVGCVSDSSQPSYRHISDGHRRFVRSPEVMLTFEASFDESTNDKSKKGEFTKRTRLYAVKRGQNAVLDIARNAYEENEADIWGGTYNYACRLHWTDAGYLYSVATEQLKNRRPPKEWIDIHSSHSKILFSTADLTSRNYRLKQSAEEVFLLSEQYVARMIAQMDVLLAFANYSIRQACVRPEFTGNLAIRNGRHPVLEKMLGDTRCVPNDIAASDNASFRLVQGPNMSGKTTYLRQIGLLVVQAMIGCFVPAEYASFKVHDALLSRLSNDDSIERSLSTFAAEMATSAMILGTATSTSLVLIDELGRGTAPREGIGLSHAIAEALTFFATHFHELTKTLSFHPGVIKCATRVGGTTVSSPAALHTYKIIEGPGQWQHYGLELAKATCLPESVMVYAQEMAEKLAQLESNSREKSATNAVARRRKTMLDLRGHLTQIVAVSRLNDSDLAELLRALQQRCLRIIHKTFLIEDAAGRLNNGDED</sequence>
<dbReference type="AlphaFoldDB" id="A0A4Q1BQW4"/>
<feature type="domain" description="DNA mismatch repair proteins mutS family" evidence="6">
    <location>
        <begin position="347"/>
        <end position="363"/>
    </location>
</feature>
<dbReference type="InterPro" id="IPR045076">
    <property type="entry name" value="MutS"/>
</dbReference>
<evidence type="ECO:0000256" key="5">
    <source>
        <dbReference type="SAM" id="MobiDB-lite"/>
    </source>
</evidence>
<evidence type="ECO:0000256" key="2">
    <source>
        <dbReference type="ARBA" id="ARBA00022741"/>
    </source>
</evidence>
<dbReference type="PANTHER" id="PTHR11361">
    <property type="entry name" value="DNA MISMATCH REPAIR PROTEIN MUTS FAMILY MEMBER"/>
    <property type="match status" value="1"/>
</dbReference>
<proteinExistence type="inferred from homology"/>
<dbReference type="SUPFAM" id="SSF48334">
    <property type="entry name" value="DNA repair protein MutS, domain III"/>
    <property type="match status" value="1"/>
</dbReference>
<dbReference type="InterPro" id="IPR000432">
    <property type="entry name" value="DNA_mismatch_repair_MutS_C"/>
</dbReference>
<dbReference type="SMART" id="SM00534">
    <property type="entry name" value="MUTSac"/>
    <property type="match status" value="1"/>
</dbReference>
<dbReference type="GO" id="GO:0030983">
    <property type="term" value="F:mismatched DNA binding"/>
    <property type="evidence" value="ECO:0007669"/>
    <property type="project" value="InterPro"/>
</dbReference>
<reference evidence="7 8" key="1">
    <citation type="submission" date="2016-06" db="EMBL/GenBank/DDBJ databases">
        <title>Evolution of pathogenesis and genome organization in the Tremellales.</title>
        <authorList>
            <person name="Cuomo C."/>
            <person name="Litvintseva A."/>
            <person name="Heitman J."/>
            <person name="Chen Y."/>
            <person name="Sun S."/>
            <person name="Springer D."/>
            <person name="Dromer F."/>
            <person name="Young S."/>
            <person name="Zeng Q."/>
            <person name="Chapman S."/>
            <person name="Gujja S."/>
            <person name="Saif S."/>
            <person name="Birren B."/>
        </authorList>
    </citation>
    <scope>NUCLEOTIDE SEQUENCE [LARGE SCALE GENOMIC DNA]</scope>
    <source>
        <strain evidence="7 8">ATCC 28783</strain>
    </source>
</reference>
<feature type="region of interest" description="Disordered" evidence="5">
    <location>
        <begin position="1"/>
        <end position="21"/>
    </location>
</feature>
<evidence type="ECO:0000256" key="4">
    <source>
        <dbReference type="ARBA" id="ARBA00023125"/>
    </source>
</evidence>
<gene>
    <name evidence="7" type="ORF">M231_02324</name>
</gene>
<dbReference type="GO" id="GO:0140664">
    <property type="term" value="F:ATP-dependent DNA damage sensor activity"/>
    <property type="evidence" value="ECO:0007669"/>
    <property type="project" value="InterPro"/>
</dbReference>
<evidence type="ECO:0000313" key="7">
    <source>
        <dbReference type="EMBL" id="RXK40341.1"/>
    </source>
</evidence>
<dbReference type="VEuPathDB" id="FungiDB:TREMEDRAFT_60930"/>
<dbReference type="OrthoDB" id="2596045at2759"/>
<dbReference type="SUPFAM" id="SSF52540">
    <property type="entry name" value="P-loop containing nucleoside triphosphate hydrolases"/>
    <property type="match status" value="1"/>
</dbReference>
<dbReference type="InterPro" id="IPR027417">
    <property type="entry name" value="P-loop_NTPase"/>
</dbReference>
<dbReference type="STRING" id="5217.A0A4Q1BQW4"/>
<organism evidence="7 8">
    <name type="scientific">Tremella mesenterica</name>
    <name type="common">Jelly fungus</name>
    <dbReference type="NCBI Taxonomy" id="5217"/>
    <lineage>
        <taxon>Eukaryota</taxon>
        <taxon>Fungi</taxon>
        <taxon>Dikarya</taxon>
        <taxon>Basidiomycota</taxon>
        <taxon>Agaricomycotina</taxon>
        <taxon>Tremellomycetes</taxon>
        <taxon>Tremellales</taxon>
        <taxon>Tremellaceae</taxon>
        <taxon>Tremella</taxon>
    </lineage>
</organism>
<dbReference type="InterPro" id="IPR036187">
    <property type="entry name" value="DNA_mismatch_repair_MutS_sf"/>
</dbReference>
<dbReference type="GO" id="GO:0005524">
    <property type="term" value="F:ATP binding"/>
    <property type="evidence" value="ECO:0007669"/>
    <property type="project" value="UniProtKB-KW"/>
</dbReference>
<evidence type="ECO:0000313" key="8">
    <source>
        <dbReference type="Proteomes" id="UP000289152"/>
    </source>
</evidence>
<dbReference type="Pfam" id="PF00488">
    <property type="entry name" value="MutS_V"/>
    <property type="match status" value="1"/>
</dbReference>
<protein>
    <recommendedName>
        <fullName evidence="6">DNA mismatch repair proteins mutS family domain-containing protein</fullName>
    </recommendedName>
</protein>
<dbReference type="GO" id="GO:0007131">
    <property type="term" value="P:reciprocal meiotic recombination"/>
    <property type="evidence" value="ECO:0007669"/>
    <property type="project" value="TreeGrafter"/>
</dbReference>
<comment type="similarity">
    <text evidence="1">Belongs to the DNA mismatch repair MutS family.</text>
</comment>
<keyword evidence="2" id="KW-0547">Nucleotide-binding</keyword>
<evidence type="ECO:0000256" key="3">
    <source>
        <dbReference type="ARBA" id="ARBA00022840"/>
    </source>
</evidence>
<dbReference type="PROSITE" id="PS00486">
    <property type="entry name" value="DNA_MISMATCH_REPAIR_2"/>
    <property type="match status" value="1"/>
</dbReference>
<dbReference type="EMBL" id="SDIL01000019">
    <property type="protein sequence ID" value="RXK40341.1"/>
    <property type="molecule type" value="Genomic_DNA"/>
</dbReference>
<name>A0A4Q1BQW4_TREME</name>
<accession>A0A4Q1BQW4</accession>
<keyword evidence="3" id="KW-0067">ATP-binding</keyword>
<comment type="caution">
    <text evidence="7">The sequence shown here is derived from an EMBL/GenBank/DDBJ whole genome shotgun (WGS) entry which is preliminary data.</text>
</comment>